<feature type="domain" description="ABC transmembrane type-1" evidence="9">
    <location>
        <begin position="17"/>
        <end position="215"/>
    </location>
</feature>
<feature type="transmembrane region" description="Helical" evidence="8">
    <location>
        <begin position="194"/>
        <end position="214"/>
    </location>
</feature>
<feature type="transmembrane region" description="Helical" evidence="8">
    <location>
        <begin position="21"/>
        <end position="44"/>
    </location>
</feature>
<dbReference type="Gene3D" id="1.10.3720.10">
    <property type="entry name" value="MetI-like"/>
    <property type="match status" value="1"/>
</dbReference>
<dbReference type="eggNOG" id="COG0765">
    <property type="taxonomic scope" value="Bacteria"/>
</dbReference>
<protein>
    <submittedName>
        <fullName evidence="10">Amino acid ABC transporter permease</fullName>
    </submittedName>
</protein>
<comment type="caution">
    <text evidence="10">The sequence shown here is derived from an EMBL/GenBank/DDBJ whole genome shotgun (WGS) entry which is preliminary data.</text>
</comment>
<dbReference type="STRING" id="1423734.FC83_GL001239"/>
<keyword evidence="11" id="KW-1185">Reference proteome</keyword>
<evidence type="ECO:0000256" key="5">
    <source>
        <dbReference type="ARBA" id="ARBA00022970"/>
    </source>
</evidence>
<evidence type="ECO:0000313" key="10">
    <source>
        <dbReference type="EMBL" id="KRM35112.1"/>
    </source>
</evidence>
<evidence type="ECO:0000256" key="2">
    <source>
        <dbReference type="ARBA" id="ARBA00022448"/>
    </source>
</evidence>
<dbReference type="PANTHER" id="PTHR30614">
    <property type="entry name" value="MEMBRANE COMPONENT OF AMINO ACID ABC TRANSPORTER"/>
    <property type="match status" value="1"/>
</dbReference>
<dbReference type="PATRIC" id="fig|1423734.3.peg.1252"/>
<feature type="transmembrane region" description="Helical" evidence="8">
    <location>
        <begin position="50"/>
        <end position="69"/>
    </location>
</feature>
<evidence type="ECO:0000256" key="3">
    <source>
        <dbReference type="ARBA" id="ARBA00022475"/>
    </source>
</evidence>
<keyword evidence="7 8" id="KW-0472">Membrane</keyword>
<dbReference type="InterPro" id="IPR035906">
    <property type="entry name" value="MetI-like_sf"/>
</dbReference>
<evidence type="ECO:0000256" key="7">
    <source>
        <dbReference type="ARBA" id="ARBA00023136"/>
    </source>
</evidence>
<evidence type="ECO:0000256" key="4">
    <source>
        <dbReference type="ARBA" id="ARBA00022692"/>
    </source>
</evidence>
<name>X0PR39_9LACO</name>
<feature type="transmembrane region" description="Helical" evidence="8">
    <location>
        <begin position="76"/>
        <end position="103"/>
    </location>
</feature>
<dbReference type="Pfam" id="PF00528">
    <property type="entry name" value="BPD_transp_1"/>
    <property type="match status" value="1"/>
</dbReference>
<dbReference type="InterPro" id="IPR010065">
    <property type="entry name" value="AA_ABC_transptr_permease_3TM"/>
</dbReference>
<evidence type="ECO:0000256" key="1">
    <source>
        <dbReference type="ARBA" id="ARBA00004651"/>
    </source>
</evidence>
<dbReference type="OrthoDB" id="9805999at2"/>
<sequence length="233" mass="25703">MLQTITSSLPELFKAGFMYTIPLALISFAFGLILATITAVVKLIPKPEQAVAKLGWGILQAIFGFYVWLFRSTPLLVQLFIIFFGLPNLGIQFPAFLAAIITFSLNTGAYASETIRGAISSVPQDQWEAAYTLGMKTPQVLARIVFPQAMRIAIPPLSNSFIGLVKDTSLASSITILEMFTVSQQITAKNYQPLLMYTIVAAIYAIFCSVLTYLQHRLEKRTSKYIAKEGGMN</sequence>
<keyword evidence="5" id="KW-0029">Amino-acid transport</keyword>
<dbReference type="AlphaFoldDB" id="X0PR39"/>
<accession>X0PR39</accession>
<dbReference type="EMBL" id="AZGA01000016">
    <property type="protein sequence ID" value="KRM35112.1"/>
    <property type="molecule type" value="Genomic_DNA"/>
</dbReference>
<keyword evidence="3" id="KW-1003">Cell membrane</keyword>
<keyword evidence="4 8" id="KW-0812">Transmembrane</keyword>
<dbReference type="GO" id="GO:0043190">
    <property type="term" value="C:ATP-binding cassette (ABC) transporter complex"/>
    <property type="evidence" value="ECO:0007669"/>
    <property type="project" value="InterPro"/>
</dbReference>
<keyword evidence="2 8" id="KW-0813">Transport</keyword>
<reference evidence="10 11" key="1">
    <citation type="journal article" date="2015" name="Genome Announc.">
        <title>Expanding the biotechnology potential of lactobacilli through comparative genomics of 213 strains and associated genera.</title>
        <authorList>
            <person name="Sun Z."/>
            <person name="Harris H.M."/>
            <person name="McCann A."/>
            <person name="Guo C."/>
            <person name="Argimon S."/>
            <person name="Zhang W."/>
            <person name="Yang X."/>
            <person name="Jeffery I.B."/>
            <person name="Cooney J.C."/>
            <person name="Kagawa T.F."/>
            <person name="Liu W."/>
            <person name="Song Y."/>
            <person name="Salvetti E."/>
            <person name="Wrobel A."/>
            <person name="Rasinkangas P."/>
            <person name="Parkhill J."/>
            <person name="Rea M.C."/>
            <person name="O'Sullivan O."/>
            <person name="Ritari J."/>
            <person name="Douillard F.P."/>
            <person name="Paul Ross R."/>
            <person name="Yang R."/>
            <person name="Briner A.E."/>
            <person name="Felis G.E."/>
            <person name="de Vos W.M."/>
            <person name="Barrangou R."/>
            <person name="Klaenhammer T.R."/>
            <person name="Caufield P.W."/>
            <person name="Cui Y."/>
            <person name="Zhang H."/>
            <person name="O'Toole P.W."/>
        </authorList>
    </citation>
    <scope>NUCLEOTIDE SEQUENCE [LARGE SCALE GENOMIC DNA]</scope>
    <source>
        <strain evidence="10 11">DSM 18527</strain>
    </source>
</reference>
<evidence type="ECO:0000256" key="8">
    <source>
        <dbReference type="RuleBase" id="RU363032"/>
    </source>
</evidence>
<comment type="similarity">
    <text evidence="8">Belongs to the binding-protein-dependent transport system permease family.</text>
</comment>
<dbReference type="CDD" id="cd06261">
    <property type="entry name" value="TM_PBP2"/>
    <property type="match status" value="1"/>
</dbReference>
<organism evidence="10 11">
    <name type="scientific">Agrilactobacillus composti DSM 18527 = JCM 14202</name>
    <dbReference type="NCBI Taxonomy" id="1423734"/>
    <lineage>
        <taxon>Bacteria</taxon>
        <taxon>Bacillati</taxon>
        <taxon>Bacillota</taxon>
        <taxon>Bacilli</taxon>
        <taxon>Lactobacillales</taxon>
        <taxon>Lactobacillaceae</taxon>
        <taxon>Agrilactobacillus</taxon>
    </lineage>
</organism>
<dbReference type="SUPFAM" id="SSF161098">
    <property type="entry name" value="MetI-like"/>
    <property type="match status" value="1"/>
</dbReference>
<gene>
    <name evidence="10" type="ORF">FC83_GL001239</name>
</gene>
<comment type="subcellular location">
    <subcellularLocation>
        <location evidence="1 8">Cell membrane</location>
        <topology evidence="1 8">Multi-pass membrane protein</topology>
    </subcellularLocation>
</comment>
<keyword evidence="6 8" id="KW-1133">Transmembrane helix</keyword>
<dbReference type="NCBIfam" id="TIGR01726">
    <property type="entry name" value="HEQRo_perm_3TM"/>
    <property type="match status" value="1"/>
</dbReference>
<evidence type="ECO:0000313" key="11">
    <source>
        <dbReference type="Proteomes" id="UP000051236"/>
    </source>
</evidence>
<dbReference type="PANTHER" id="PTHR30614:SF0">
    <property type="entry name" value="L-CYSTINE TRANSPORT SYSTEM PERMEASE PROTEIN TCYL"/>
    <property type="match status" value="1"/>
</dbReference>
<dbReference type="InterPro" id="IPR000515">
    <property type="entry name" value="MetI-like"/>
</dbReference>
<evidence type="ECO:0000256" key="6">
    <source>
        <dbReference type="ARBA" id="ARBA00022989"/>
    </source>
</evidence>
<dbReference type="GO" id="GO:0015184">
    <property type="term" value="F:L-cystine transmembrane transporter activity"/>
    <property type="evidence" value="ECO:0007669"/>
    <property type="project" value="TreeGrafter"/>
</dbReference>
<proteinExistence type="inferred from homology"/>
<dbReference type="Proteomes" id="UP000051236">
    <property type="component" value="Unassembled WGS sequence"/>
</dbReference>
<evidence type="ECO:0000259" key="9">
    <source>
        <dbReference type="PROSITE" id="PS50928"/>
    </source>
</evidence>
<dbReference type="InterPro" id="IPR043429">
    <property type="entry name" value="ArtM/GltK/GlnP/TcyL/YhdX-like"/>
</dbReference>
<dbReference type="RefSeq" id="WP_035453260.1">
    <property type="nucleotide sequence ID" value="NZ_AZGA01000016.1"/>
</dbReference>
<dbReference type="PROSITE" id="PS50928">
    <property type="entry name" value="ABC_TM1"/>
    <property type="match status" value="1"/>
</dbReference>